<evidence type="ECO:0008006" key="4">
    <source>
        <dbReference type="Google" id="ProtNLM"/>
    </source>
</evidence>
<proteinExistence type="predicted"/>
<feature type="transmembrane region" description="Helical" evidence="1">
    <location>
        <begin position="250"/>
        <end position="270"/>
    </location>
</feature>
<dbReference type="PANTHER" id="PTHR12242:SF22">
    <property type="entry name" value="OS02G0130600 PROTEIN"/>
    <property type="match status" value="1"/>
</dbReference>
<dbReference type="PANTHER" id="PTHR12242">
    <property type="entry name" value="OS02G0130600 PROTEIN-RELATED"/>
    <property type="match status" value="1"/>
</dbReference>
<accession>A0AAV7HQG8</accession>
<keyword evidence="1" id="KW-1133">Transmembrane helix</keyword>
<feature type="transmembrane region" description="Helical" evidence="1">
    <location>
        <begin position="197"/>
        <end position="217"/>
    </location>
</feature>
<organism evidence="2 3">
    <name type="scientific">Dendrobium chrysotoxum</name>
    <name type="common">Orchid</name>
    <dbReference type="NCBI Taxonomy" id="161865"/>
    <lineage>
        <taxon>Eukaryota</taxon>
        <taxon>Viridiplantae</taxon>
        <taxon>Streptophyta</taxon>
        <taxon>Embryophyta</taxon>
        <taxon>Tracheophyta</taxon>
        <taxon>Spermatophyta</taxon>
        <taxon>Magnoliopsida</taxon>
        <taxon>Liliopsida</taxon>
        <taxon>Asparagales</taxon>
        <taxon>Orchidaceae</taxon>
        <taxon>Epidendroideae</taxon>
        <taxon>Malaxideae</taxon>
        <taxon>Dendrobiinae</taxon>
        <taxon>Dendrobium</taxon>
    </lineage>
</organism>
<feature type="transmembrane region" description="Helical" evidence="1">
    <location>
        <begin position="74"/>
        <end position="97"/>
    </location>
</feature>
<sequence>MDSDTTDPSYWLNWRFFFCAMEILCSIALASILIWKYEGSEQDGGEVEEAQNGKMGAFHKDEIWTPCLKTIHPAWLLVFRAVTFFLCVVLLVVDIVVKGASQLYYYTQWTFFLVTVYFGLGSLLSTYGCLQYAKMTDDRIDYLLLDPEGGISVSPANSEIVNGTLTVKNPGLHENLNIQKIVNLGGYLFQIIYQTNAGAVMLTDFVFWLIIFPFLTLKDYDLSFLQIGMHSLNAVFLIGDTALNSMLFPWFRIAYFMLWTSIYVIFQWIIHACGPTHFLTCHQVIPQSGILFLPRKLCTLIDFQIYAAECILPNSSLYLAVTALHAPCYAVFPLIIKLKHYLLIKWFPRSYYLIN</sequence>
<gene>
    <name evidence="2" type="ORF">IEQ34_001450</name>
</gene>
<dbReference type="Proteomes" id="UP000775213">
    <property type="component" value="Unassembled WGS sequence"/>
</dbReference>
<dbReference type="EMBL" id="JAGFBR010000002">
    <property type="protein sequence ID" value="KAH0469892.1"/>
    <property type="molecule type" value="Genomic_DNA"/>
</dbReference>
<reference evidence="2 3" key="1">
    <citation type="journal article" date="2021" name="Hortic Res">
        <title>Chromosome-scale assembly of the Dendrobium chrysotoxum genome enhances the understanding of orchid evolution.</title>
        <authorList>
            <person name="Zhang Y."/>
            <person name="Zhang G.Q."/>
            <person name="Zhang D."/>
            <person name="Liu X.D."/>
            <person name="Xu X.Y."/>
            <person name="Sun W.H."/>
            <person name="Yu X."/>
            <person name="Zhu X."/>
            <person name="Wang Z.W."/>
            <person name="Zhao X."/>
            <person name="Zhong W.Y."/>
            <person name="Chen H."/>
            <person name="Yin W.L."/>
            <person name="Huang T."/>
            <person name="Niu S.C."/>
            <person name="Liu Z.J."/>
        </authorList>
    </citation>
    <scope>NUCLEOTIDE SEQUENCE [LARGE SCALE GENOMIC DNA]</scope>
    <source>
        <strain evidence="2">Lindl</strain>
    </source>
</reference>
<evidence type="ECO:0000313" key="2">
    <source>
        <dbReference type="EMBL" id="KAH0469892.1"/>
    </source>
</evidence>
<comment type="caution">
    <text evidence="2">The sequence shown here is derived from an EMBL/GenBank/DDBJ whole genome shotgun (WGS) entry which is preliminary data.</text>
</comment>
<name>A0AAV7HQG8_DENCH</name>
<evidence type="ECO:0000313" key="3">
    <source>
        <dbReference type="Proteomes" id="UP000775213"/>
    </source>
</evidence>
<dbReference type="AlphaFoldDB" id="A0AAV7HQG8"/>
<feature type="transmembrane region" description="Helical" evidence="1">
    <location>
        <begin position="109"/>
        <end position="130"/>
    </location>
</feature>
<keyword evidence="3" id="KW-1185">Reference proteome</keyword>
<keyword evidence="1" id="KW-0812">Transmembrane</keyword>
<protein>
    <recommendedName>
        <fullName evidence="4">Transmembrane protein</fullName>
    </recommendedName>
</protein>
<feature type="transmembrane region" description="Helical" evidence="1">
    <location>
        <begin position="317"/>
        <end position="336"/>
    </location>
</feature>
<feature type="transmembrane region" description="Helical" evidence="1">
    <location>
        <begin position="12"/>
        <end position="35"/>
    </location>
</feature>
<evidence type="ECO:0000256" key="1">
    <source>
        <dbReference type="SAM" id="Phobius"/>
    </source>
</evidence>
<keyword evidence="1" id="KW-0472">Membrane</keyword>
<dbReference type="GO" id="GO:0016020">
    <property type="term" value="C:membrane"/>
    <property type="evidence" value="ECO:0007669"/>
    <property type="project" value="TreeGrafter"/>
</dbReference>